<dbReference type="Proteomes" id="UP000654075">
    <property type="component" value="Unassembled WGS sequence"/>
</dbReference>
<organism evidence="4 5">
    <name type="scientific">Polarella glacialis</name>
    <name type="common">Dinoflagellate</name>
    <dbReference type="NCBI Taxonomy" id="89957"/>
    <lineage>
        <taxon>Eukaryota</taxon>
        <taxon>Sar</taxon>
        <taxon>Alveolata</taxon>
        <taxon>Dinophyceae</taxon>
        <taxon>Suessiales</taxon>
        <taxon>Suessiaceae</taxon>
        <taxon>Polarella</taxon>
    </lineage>
</organism>
<feature type="compositionally biased region" description="Acidic residues" evidence="2">
    <location>
        <begin position="726"/>
        <end position="736"/>
    </location>
</feature>
<sequence>AGRSRTFGSTCPIVCPPGFQGLGTFTCSTRGQWQPTPGLPLPSCKPLPCGDPPAIPNGIVPQACFGLPSGATCQGQCLPPWQPLWQYKCENQRWVEVPLCAPVEMIGSGKVSASLQAAVTTNAVLEPSSDVQARMKSLEEWAVVASEVLEKSLVSLIATNESDAASLKVHILASMWSATASTGTRRVQASASAATRPPAWRAEFVLGIVPGRAATSAAQQVVSALLALAPGDLSDALMVRLPGVARPLSLETTVTSPHVVSMPSVLSDALAVQGGLMAPSTTTTTPLPRYAVVAQRDINASSSADGDQGQQSALPESINVSFIMGIASIPMICCFMVFICCKYGSLYGDEVAWKYCTDVIREDDDADEAITEEKVQKYAKQVETQRKQKMLKKQGSLPDDQDPSHHDHEDHQMHTGHEADLHGNNMTHFKEGPNMKALHDQVLNRSATGVFKGQPRSRRESRNLFKLSLFACIQEYLPKLSGRRGGMLCCSRLCCCRSRAQREKSPSLPPELDQELDQDLVNTAASVALGIEDQASPSSAELAPDSPLNPQSGGLKKDDKRAVSKASSRVVLIVEESPRSEAPSAEAGEAATINQFWDYQDTEEITGVKPYHQEIKERKNQNAWSMPSSDEQGGNDIDLVMSEDVDKNNNVLLKLQTMLYSPPKRRVHEAQKEEFTLDPDGAGEVLAVADGPAEEEAASEEDSDASDGVEARFEEEACLEDKEEQKEEEESEEEAPAGDAEGRASFSQESQMTDGLLSESTSFEGTILWPSEDMDDKGPDPAQVKVAIRRAKQTDTYRDNFAEEASRTYERHKDRQRAVAEDEEARRRVGGVFEKIGKAGEQQKENEGQTLEMCTNSLWNMGFSRV</sequence>
<feature type="region of interest" description="Disordered" evidence="2">
    <location>
        <begin position="664"/>
        <end position="782"/>
    </location>
</feature>
<evidence type="ECO:0000313" key="4">
    <source>
        <dbReference type="EMBL" id="CAE8631780.1"/>
    </source>
</evidence>
<feature type="compositionally biased region" description="Basic and acidic residues" evidence="2">
    <location>
        <begin position="402"/>
        <end position="421"/>
    </location>
</feature>
<keyword evidence="1" id="KW-1015">Disulfide bond</keyword>
<evidence type="ECO:0000256" key="2">
    <source>
        <dbReference type="SAM" id="MobiDB-lite"/>
    </source>
</evidence>
<dbReference type="PROSITE" id="PS50923">
    <property type="entry name" value="SUSHI"/>
    <property type="match status" value="1"/>
</dbReference>
<feature type="non-terminal residue" evidence="4">
    <location>
        <position position="1"/>
    </location>
</feature>
<keyword evidence="5" id="KW-1185">Reference proteome</keyword>
<evidence type="ECO:0000259" key="3">
    <source>
        <dbReference type="PROSITE" id="PS50923"/>
    </source>
</evidence>
<reference evidence="4" key="1">
    <citation type="submission" date="2021-02" db="EMBL/GenBank/DDBJ databases">
        <authorList>
            <person name="Dougan E. K."/>
            <person name="Rhodes N."/>
            <person name="Thang M."/>
            <person name="Chan C."/>
        </authorList>
    </citation>
    <scope>NUCLEOTIDE SEQUENCE</scope>
</reference>
<name>A0A813H1X5_POLGL</name>
<evidence type="ECO:0000313" key="5">
    <source>
        <dbReference type="Proteomes" id="UP000654075"/>
    </source>
</evidence>
<dbReference type="InterPro" id="IPR000436">
    <property type="entry name" value="Sushi_SCR_CCP_dom"/>
</dbReference>
<dbReference type="Gene3D" id="2.10.70.10">
    <property type="entry name" value="Complement Module, domain 1"/>
    <property type="match status" value="1"/>
</dbReference>
<protein>
    <recommendedName>
        <fullName evidence="3">Sushi domain-containing protein</fullName>
    </recommendedName>
</protein>
<gene>
    <name evidence="4" type="ORF">PGLA1383_LOCUS47782</name>
</gene>
<dbReference type="SUPFAM" id="SSF57535">
    <property type="entry name" value="Complement control module/SCR domain"/>
    <property type="match status" value="1"/>
</dbReference>
<feature type="region of interest" description="Disordered" evidence="2">
    <location>
        <begin position="806"/>
        <end position="826"/>
    </location>
</feature>
<feature type="compositionally biased region" description="Polar residues" evidence="2">
    <location>
        <begin position="745"/>
        <end position="764"/>
    </location>
</feature>
<evidence type="ECO:0000256" key="1">
    <source>
        <dbReference type="ARBA" id="ARBA00023157"/>
    </source>
</evidence>
<feature type="region of interest" description="Disordered" evidence="2">
    <location>
        <begin position="535"/>
        <end position="562"/>
    </location>
</feature>
<comment type="caution">
    <text evidence="4">The sequence shown here is derived from an EMBL/GenBank/DDBJ whole genome shotgun (WGS) entry which is preliminary data.</text>
</comment>
<dbReference type="InterPro" id="IPR035976">
    <property type="entry name" value="Sushi/SCR/CCP_sf"/>
</dbReference>
<dbReference type="AlphaFoldDB" id="A0A813H1X5"/>
<feature type="domain" description="Sushi" evidence="3">
    <location>
        <begin position="1"/>
        <end position="46"/>
    </location>
</feature>
<dbReference type="CDD" id="cd00033">
    <property type="entry name" value="CCP"/>
    <property type="match status" value="1"/>
</dbReference>
<dbReference type="EMBL" id="CAJNNV010030208">
    <property type="protein sequence ID" value="CAE8631780.1"/>
    <property type="molecule type" value="Genomic_DNA"/>
</dbReference>
<feature type="compositionally biased region" description="Acidic residues" evidence="2">
    <location>
        <begin position="692"/>
        <end position="707"/>
    </location>
</feature>
<accession>A0A813H1X5</accession>
<proteinExistence type="predicted"/>
<dbReference type="OrthoDB" id="6480633at2759"/>
<feature type="compositionally biased region" description="Basic and acidic residues" evidence="2">
    <location>
        <begin position="709"/>
        <end position="725"/>
    </location>
</feature>
<feature type="region of interest" description="Disordered" evidence="2">
    <location>
        <begin position="382"/>
        <end position="431"/>
    </location>
</feature>